<name>A0ABD3Q3L6_9STRA</name>
<dbReference type="PANTHER" id="PTHR48081">
    <property type="entry name" value="AB HYDROLASE SUPERFAMILY PROTEIN C4A8.06C"/>
    <property type="match status" value="1"/>
</dbReference>
<organism evidence="3 4">
    <name type="scientific">Cyclotella atomus</name>
    <dbReference type="NCBI Taxonomy" id="382360"/>
    <lineage>
        <taxon>Eukaryota</taxon>
        <taxon>Sar</taxon>
        <taxon>Stramenopiles</taxon>
        <taxon>Ochrophyta</taxon>
        <taxon>Bacillariophyta</taxon>
        <taxon>Coscinodiscophyceae</taxon>
        <taxon>Thalassiosirophycidae</taxon>
        <taxon>Stephanodiscales</taxon>
        <taxon>Stephanodiscaceae</taxon>
        <taxon>Cyclotella</taxon>
    </lineage>
</organism>
<proteinExistence type="predicted"/>
<protein>
    <recommendedName>
        <fullName evidence="2">BD-FAE-like domain-containing protein</fullName>
    </recommendedName>
</protein>
<dbReference type="Pfam" id="PF20434">
    <property type="entry name" value="BD-FAE"/>
    <property type="match status" value="1"/>
</dbReference>
<reference evidence="3 4" key="1">
    <citation type="submission" date="2024-10" db="EMBL/GenBank/DDBJ databases">
        <title>Updated reference genomes for cyclostephanoid diatoms.</title>
        <authorList>
            <person name="Roberts W.R."/>
            <person name="Alverson A.J."/>
        </authorList>
    </citation>
    <scope>NUCLEOTIDE SEQUENCE [LARGE SCALE GENOMIC DNA]</scope>
    <source>
        <strain evidence="3 4">AJA010-31</strain>
    </source>
</reference>
<dbReference type="InterPro" id="IPR050300">
    <property type="entry name" value="GDXG_lipolytic_enzyme"/>
</dbReference>
<sequence length="496" mass="55895">MALTQPLLTPSSLALAHSPPRTPPSGSWVNYLNHHCLHDLLREKFNEIQHLLSKSSHIKSGSDDNFHETDFHNKSHELLARLIIAIARREERNNTTCQCCRSKSFLKRTPLPTRVTRYIGSVLPLHWQHDFRDSGKFCYTADTLVKLTCPLVAAGRFKEIREFIELSGSTKNTKRWRREILRYGKHAMQHIDLFWPNLDQRAKTEPTYIRGTITFVHGGAWGSGHPWMYRLIAPFFLQQGFAVAVIGYRTYPCVSVITPDMDGAGSYSGDSQLCDVKSAWNALQDTMNAVATKYKHCDGWVGHILMGHSSGAHIALLMLVDLIGGRLENTITQQNVIYPDCFIGLSGPYDISNHFDFEAERGVEQISPMKAICGSSRNNFSIASPLSRMYNKIMKSNTEITVDECAPPMLLIHGIEDTTVPFTATADAARLLRGCGLTRCDEVYVDKCGHQEVVMQLMLGGSTRDIIKEYLLESKPKQNENQNWIMGQQIGIKSRL</sequence>
<dbReference type="PANTHER" id="PTHR48081:SF33">
    <property type="entry name" value="KYNURENINE FORMAMIDASE"/>
    <property type="match status" value="1"/>
</dbReference>
<keyword evidence="4" id="KW-1185">Reference proteome</keyword>
<dbReference type="InterPro" id="IPR049492">
    <property type="entry name" value="BD-FAE-like_dom"/>
</dbReference>
<keyword evidence="1" id="KW-0378">Hydrolase</keyword>
<dbReference type="Proteomes" id="UP001530400">
    <property type="component" value="Unassembled WGS sequence"/>
</dbReference>
<dbReference type="GO" id="GO:0016787">
    <property type="term" value="F:hydrolase activity"/>
    <property type="evidence" value="ECO:0007669"/>
    <property type="project" value="UniProtKB-KW"/>
</dbReference>
<dbReference type="InterPro" id="IPR029058">
    <property type="entry name" value="AB_hydrolase_fold"/>
</dbReference>
<evidence type="ECO:0000259" key="2">
    <source>
        <dbReference type="Pfam" id="PF20434"/>
    </source>
</evidence>
<comment type="caution">
    <text evidence="3">The sequence shown here is derived from an EMBL/GenBank/DDBJ whole genome shotgun (WGS) entry which is preliminary data.</text>
</comment>
<accession>A0ABD3Q3L6</accession>
<evidence type="ECO:0000313" key="4">
    <source>
        <dbReference type="Proteomes" id="UP001530400"/>
    </source>
</evidence>
<dbReference type="Gene3D" id="3.40.50.1820">
    <property type="entry name" value="alpha/beta hydrolase"/>
    <property type="match status" value="1"/>
</dbReference>
<dbReference type="SUPFAM" id="SSF53474">
    <property type="entry name" value="alpha/beta-Hydrolases"/>
    <property type="match status" value="1"/>
</dbReference>
<gene>
    <name evidence="3" type="ORF">ACHAWO_006433</name>
</gene>
<evidence type="ECO:0000256" key="1">
    <source>
        <dbReference type="ARBA" id="ARBA00022801"/>
    </source>
</evidence>
<dbReference type="EMBL" id="JALLPJ020000350">
    <property type="protein sequence ID" value="KAL3794539.1"/>
    <property type="molecule type" value="Genomic_DNA"/>
</dbReference>
<evidence type="ECO:0000313" key="3">
    <source>
        <dbReference type="EMBL" id="KAL3794539.1"/>
    </source>
</evidence>
<feature type="domain" description="BD-FAE-like" evidence="2">
    <location>
        <begin position="212"/>
        <end position="426"/>
    </location>
</feature>
<dbReference type="AlphaFoldDB" id="A0ABD3Q3L6"/>